<feature type="transmembrane region" description="Helical" evidence="2">
    <location>
        <begin position="413"/>
        <end position="430"/>
    </location>
</feature>
<organism evidence="4">
    <name type="scientific">Brassica napus</name>
    <name type="common">Rape</name>
    <dbReference type="NCBI Taxonomy" id="3708"/>
    <lineage>
        <taxon>Eukaryota</taxon>
        <taxon>Viridiplantae</taxon>
        <taxon>Streptophyta</taxon>
        <taxon>Embryophyta</taxon>
        <taxon>Tracheophyta</taxon>
        <taxon>Spermatophyta</taxon>
        <taxon>Magnoliopsida</taxon>
        <taxon>eudicotyledons</taxon>
        <taxon>Gunneridae</taxon>
        <taxon>Pentapetalae</taxon>
        <taxon>rosids</taxon>
        <taxon>malvids</taxon>
        <taxon>Brassicales</taxon>
        <taxon>Brassicaceae</taxon>
        <taxon>Brassiceae</taxon>
        <taxon>Brassica</taxon>
    </lineage>
</organism>
<accession>A0A816JY25</accession>
<name>A0A816JY25_BRANA</name>
<feature type="domain" description="DC1" evidence="3">
    <location>
        <begin position="76"/>
        <end position="119"/>
    </location>
</feature>
<protein>
    <submittedName>
        <fullName evidence="4">(rape) hypothetical protein</fullName>
    </submittedName>
</protein>
<evidence type="ECO:0000259" key="3">
    <source>
        <dbReference type="Pfam" id="PF03107"/>
    </source>
</evidence>
<evidence type="ECO:0000313" key="4">
    <source>
        <dbReference type="EMBL" id="CAF1872753.1"/>
    </source>
</evidence>
<evidence type="ECO:0000256" key="2">
    <source>
        <dbReference type="SAM" id="Phobius"/>
    </source>
</evidence>
<proteinExistence type="predicted"/>
<dbReference type="PROSITE" id="PS51257">
    <property type="entry name" value="PROKAR_LIPOPROTEIN"/>
    <property type="match status" value="1"/>
</dbReference>
<keyword evidence="2" id="KW-0472">Membrane</keyword>
<dbReference type="SUPFAM" id="SSF57889">
    <property type="entry name" value="Cysteine-rich domain"/>
    <property type="match status" value="2"/>
</dbReference>
<dbReference type="Proteomes" id="UP001295469">
    <property type="component" value="Chromosome C04"/>
</dbReference>
<dbReference type="OrthoDB" id="1877533at2759"/>
<evidence type="ECO:0000256" key="1">
    <source>
        <dbReference type="ARBA" id="ARBA00022737"/>
    </source>
</evidence>
<feature type="domain" description="DC1" evidence="3">
    <location>
        <begin position="128"/>
        <end position="189"/>
    </location>
</feature>
<dbReference type="EMBL" id="HG994368">
    <property type="protein sequence ID" value="CAF1872753.1"/>
    <property type="molecule type" value="Genomic_DNA"/>
</dbReference>
<dbReference type="AlphaFoldDB" id="A0A816JY25"/>
<sequence>MGRPKPEDSIRHFSHPHPLFNSSLNPQANSSSSSCVVCKLKLLNLPSYTCKPCNFHIHLKCSELPQKIRHPFDKTHLLSLISSPKYQGGLFRCDACGKNGDGFAYHCGDCGIDLHTVCANMPSRVTHQSHPHHQLSLTFSMPSPGGSGSGSRSAAAASFRCSVCQERGSNSWLYSCKECGGFDAHLLCARKKLASPTNMVQHGPNRPMQPHSIATTLFVNVPSPVFNNPYPLGTPTMSPIIRPMINEMINNLVTNTPQSPSQVSQLLDLLGPFGLGGGSGSSSSSGYLGFDPSVFQSVNQPFGLGGGSGSSLSSGYLGFDPSVFSSVGQPFGLGGGSGSSSSFGYLGFDPSVFSTVNQPFGLGGGSSSSLSSGYLGFDPSIFPSVDPSVFAGFDPSLLSTLFSGLGFFYPKEIMSIQMYLSFILSFCVWYK</sequence>
<dbReference type="PANTHER" id="PTHR46288:SF83">
    <property type="entry name" value="CYSTEINE_HISTIDINE-RICH C1 DOMAIN FAMILY PROTEIN"/>
    <property type="match status" value="1"/>
</dbReference>
<dbReference type="Pfam" id="PF03107">
    <property type="entry name" value="C1_2"/>
    <property type="match status" value="3"/>
</dbReference>
<dbReference type="InterPro" id="IPR046349">
    <property type="entry name" value="C1-like_sf"/>
</dbReference>
<reference evidence="4" key="1">
    <citation type="submission" date="2021-01" db="EMBL/GenBank/DDBJ databases">
        <authorList>
            <consortium name="Genoscope - CEA"/>
            <person name="William W."/>
        </authorList>
    </citation>
    <scope>NUCLEOTIDE SEQUENCE</scope>
</reference>
<feature type="domain" description="DC1" evidence="3">
    <location>
        <begin position="13"/>
        <end position="61"/>
    </location>
</feature>
<dbReference type="PANTHER" id="PTHR46288">
    <property type="entry name" value="PHORBOL-ESTER/DAG-TYPE DOMAIN-CONTAINING PROTEIN"/>
    <property type="match status" value="1"/>
</dbReference>
<dbReference type="InterPro" id="IPR004146">
    <property type="entry name" value="DC1"/>
</dbReference>
<gene>
    <name evidence="4" type="ORF">DARMORV10_C04P71020.1</name>
</gene>
<keyword evidence="2" id="KW-1133">Transmembrane helix</keyword>
<keyword evidence="2" id="KW-0812">Transmembrane</keyword>
<keyword evidence="1" id="KW-0677">Repeat</keyword>